<sequence>MKPVIRPERASDEALIADVIRQAFLDHPHSSHTEHFIVAALRREGALTLSLVAEQAGDVVGHIALSPVTVSDGEDGWFGLGPVAVLPSWQGRGIGHALVEEGLARLRAKGAAGCVLLGEPAYYGRFGFKYDPRLVLPGVPPSFFLSLAFGPCVPQGEVSYHAAFEARD</sequence>
<reference evidence="2 3" key="1">
    <citation type="journal article" date="2016" name="Front. Microbiol.">
        <title>Genomic Resource of Rice Seed Associated Bacteria.</title>
        <authorList>
            <person name="Midha S."/>
            <person name="Bansal K."/>
            <person name="Sharma S."/>
            <person name="Kumar N."/>
            <person name="Patil P.P."/>
            <person name="Chaudhry V."/>
            <person name="Patil P.B."/>
        </authorList>
    </citation>
    <scope>NUCLEOTIDE SEQUENCE [LARGE SCALE GENOMIC DNA]</scope>
    <source>
        <strain evidence="2 3">NS331</strain>
    </source>
</reference>
<feature type="domain" description="N-acetyltransferase" evidence="1">
    <location>
        <begin position="3"/>
        <end position="150"/>
    </location>
</feature>
<dbReference type="Gene3D" id="3.40.630.30">
    <property type="match status" value="1"/>
</dbReference>
<evidence type="ECO:0000313" key="2">
    <source>
        <dbReference type="EMBL" id="KTT16542.1"/>
    </source>
</evidence>
<evidence type="ECO:0000259" key="1">
    <source>
        <dbReference type="PROSITE" id="PS51186"/>
    </source>
</evidence>
<dbReference type="PANTHER" id="PTHR43617:SF2">
    <property type="entry name" value="UPF0039 PROTEIN SLL0451"/>
    <property type="match status" value="1"/>
</dbReference>
<dbReference type="InterPro" id="IPR050276">
    <property type="entry name" value="MshD_Acetyltransferase"/>
</dbReference>
<keyword evidence="3" id="KW-1185">Reference proteome</keyword>
<accession>A0A147GPU4</accession>
<dbReference type="OrthoDB" id="9797178at2"/>
<name>A0A147GPU4_9BURK</name>
<dbReference type="RefSeq" id="WP_058643387.1">
    <property type="nucleotide sequence ID" value="NZ_LDSL01000124.1"/>
</dbReference>
<dbReference type="AlphaFoldDB" id="A0A147GPU4"/>
<dbReference type="Pfam" id="PF00583">
    <property type="entry name" value="Acetyltransf_1"/>
    <property type="match status" value="1"/>
</dbReference>
<keyword evidence="2" id="KW-0808">Transferase</keyword>
<dbReference type="EMBL" id="LDSL01000124">
    <property type="protein sequence ID" value="KTT16542.1"/>
    <property type="molecule type" value="Genomic_DNA"/>
</dbReference>
<comment type="caution">
    <text evidence="2">The sequence shown here is derived from an EMBL/GenBank/DDBJ whole genome shotgun (WGS) entry which is preliminary data.</text>
</comment>
<dbReference type="InterPro" id="IPR016181">
    <property type="entry name" value="Acyl_CoA_acyltransferase"/>
</dbReference>
<dbReference type="PROSITE" id="PS51186">
    <property type="entry name" value="GNAT"/>
    <property type="match status" value="1"/>
</dbReference>
<dbReference type="SUPFAM" id="SSF55729">
    <property type="entry name" value="Acyl-CoA N-acyltransferases (Nat)"/>
    <property type="match status" value="1"/>
</dbReference>
<dbReference type="GO" id="GO:0016747">
    <property type="term" value="F:acyltransferase activity, transferring groups other than amino-acyl groups"/>
    <property type="evidence" value="ECO:0007669"/>
    <property type="project" value="InterPro"/>
</dbReference>
<organism evidence="2 3">
    <name type="scientific">Pseudacidovorax intermedius</name>
    <dbReference type="NCBI Taxonomy" id="433924"/>
    <lineage>
        <taxon>Bacteria</taxon>
        <taxon>Pseudomonadati</taxon>
        <taxon>Pseudomonadota</taxon>
        <taxon>Betaproteobacteria</taxon>
        <taxon>Burkholderiales</taxon>
        <taxon>Comamonadaceae</taxon>
        <taxon>Pseudacidovorax</taxon>
    </lineage>
</organism>
<dbReference type="CDD" id="cd04301">
    <property type="entry name" value="NAT_SF"/>
    <property type="match status" value="1"/>
</dbReference>
<dbReference type="InterPro" id="IPR000182">
    <property type="entry name" value="GNAT_dom"/>
</dbReference>
<protein>
    <submittedName>
        <fullName evidence="2">GCN5 family acetyltransferase</fullName>
    </submittedName>
</protein>
<dbReference type="PANTHER" id="PTHR43617">
    <property type="entry name" value="L-AMINO ACID N-ACETYLTRANSFERASE"/>
    <property type="match status" value="1"/>
</dbReference>
<gene>
    <name evidence="2" type="ORF">NS331_18305</name>
</gene>
<evidence type="ECO:0000313" key="3">
    <source>
        <dbReference type="Proteomes" id="UP000072741"/>
    </source>
</evidence>
<proteinExistence type="predicted"/>
<dbReference type="Proteomes" id="UP000072741">
    <property type="component" value="Unassembled WGS sequence"/>
</dbReference>